<protein>
    <submittedName>
        <fullName evidence="5">Uncharacterized protein</fullName>
    </submittedName>
</protein>
<evidence type="ECO:0000313" key="4">
    <source>
        <dbReference type="EMBL" id="RLN56676.1"/>
    </source>
</evidence>
<dbReference type="GO" id="GO:0016787">
    <property type="term" value="F:hydrolase activity"/>
    <property type="evidence" value="ECO:0007669"/>
    <property type="project" value="UniProtKB-KW"/>
</dbReference>
<evidence type="ECO:0000313" key="5">
    <source>
        <dbReference type="EMBL" id="RLN65182.1"/>
    </source>
</evidence>
<keyword evidence="3" id="KW-0460">Magnesium</keyword>
<organism evidence="5 6">
    <name type="scientific">Phytophthora kernoviae</name>
    <dbReference type="NCBI Taxonomy" id="325452"/>
    <lineage>
        <taxon>Eukaryota</taxon>
        <taxon>Sar</taxon>
        <taxon>Stramenopiles</taxon>
        <taxon>Oomycota</taxon>
        <taxon>Peronosporomycetes</taxon>
        <taxon>Peronosporales</taxon>
        <taxon>Peronosporaceae</taxon>
        <taxon>Phytophthora</taxon>
    </lineage>
</organism>
<evidence type="ECO:0000256" key="1">
    <source>
        <dbReference type="ARBA" id="ARBA00022723"/>
    </source>
</evidence>
<sequence length="464" mass="50426">MRTEVMKCEVAEPSTMVRVLAAAALSATLLASTAAADNFFIAAEAPDYNNKVVGNLLANISSVRGPGEAYAVFDWDNTCMFGDISYTSFYYQVDNLNFRFAPEDFESIFSLGYNASSSDICLTNGTNSVLGQDVNGTDVTLATALSETAQDYKVLYESYIAPTYNLTSNSTSNVTLDEIKETTEYLNFRAKMSFLLFGLEAMDGGDDHSQCAMKIAMTVFPHLIVGMTEDELKTLIRSSIRWNLGQALEEPTYTSTGDLAVEGSYTKGLRFFNGQESIMRGLRAAGIDVYIISASPQIYAAEAGNLFGLGNMVPKDNVFGVRFKPDDAGLFTAELVENYPITWGPGKATIVTSILEEIHQGAPPVYSSGDTTGDCEMMNTVRDGVVDTNNRLKGNSSCINDFYQKACEYFGTTEPITNNAYLLQGQDQVIGTWITSGFSTKDGVTYESAVTADNGCAAYQFLDL</sequence>
<gene>
    <name evidence="4" type="ORF">BBJ29_001053</name>
    <name evidence="5" type="ORF">BBP00_00003011</name>
</gene>
<dbReference type="PANTHER" id="PTHR43344">
    <property type="entry name" value="PHOSPHOSERINE PHOSPHATASE"/>
    <property type="match status" value="1"/>
</dbReference>
<dbReference type="SUPFAM" id="SSF56784">
    <property type="entry name" value="HAD-like"/>
    <property type="match status" value="1"/>
</dbReference>
<dbReference type="AlphaFoldDB" id="A0A3F2RVR9"/>
<evidence type="ECO:0000313" key="7">
    <source>
        <dbReference type="Proteomes" id="UP000284657"/>
    </source>
</evidence>
<dbReference type="InterPro" id="IPR023214">
    <property type="entry name" value="HAD_sf"/>
</dbReference>
<keyword evidence="1" id="KW-0479">Metal-binding</keyword>
<dbReference type="EMBL" id="MBAD02001247">
    <property type="protein sequence ID" value="RLN56676.1"/>
    <property type="molecule type" value="Genomic_DNA"/>
</dbReference>
<proteinExistence type="predicted"/>
<dbReference type="Gene3D" id="3.40.50.1000">
    <property type="entry name" value="HAD superfamily/HAD-like"/>
    <property type="match status" value="1"/>
</dbReference>
<dbReference type="Proteomes" id="UP000284657">
    <property type="component" value="Unassembled WGS sequence"/>
</dbReference>
<evidence type="ECO:0000256" key="3">
    <source>
        <dbReference type="ARBA" id="ARBA00022842"/>
    </source>
</evidence>
<accession>A0A3F2RVR9</accession>
<dbReference type="PANTHER" id="PTHR43344:SF13">
    <property type="entry name" value="PHOSPHATASE RV3661-RELATED"/>
    <property type="match status" value="1"/>
</dbReference>
<evidence type="ECO:0000256" key="2">
    <source>
        <dbReference type="ARBA" id="ARBA00022801"/>
    </source>
</evidence>
<dbReference type="Gene3D" id="1.20.1440.320">
    <property type="match status" value="1"/>
</dbReference>
<name>A0A3F2RVR9_9STRA</name>
<dbReference type="InterPro" id="IPR050582">
    <property type="entry name" value="HAD-like_SerB"/>
</dbReference>
<dbReference type="OrthoDB" id="5182398at2759"/>
<comment type="caution">
    <text evidence="5">The sequence shown here is derived from an EMBL/GenBank/DDBJ whole genome shotgun (WGS) entry which is preliminary data.</text>
</comment>
<dbReference type="EMBL" id="MBDO02000058">
    <property type="protein sequence ID" value="RLN65182.1"/>
    <property type="molecule type" value="Genomic_DNA"/>
</dbReference>
<dbReference type="Proteomes" id="UP000277300">
    <property type="component" value="Unassembled WGS sequence"/>
</dbReference>
<reference evidence="6 7" key="1">
    <citation type="submission" date="2018-07" db="EMBL/GenBank/DDBJ databases">
        <title>Genome sequencing of oomycete isolates from Chile give support for New Zealand origin for Phytophthora kernoviae and make available the first Nothophytophthora sp. genome.</title>
        <authorList>
            <person name="Studholme D.J."/>
            <person name="Sanfuentes E."/>
            <person name="Panda P."/>
            <person name="Hill R."/>
            <person name="Sambles C."/>
            <person name="Grant M."/>
            <person name="Williams N.M."/>
            <person name="Mcdougal R.L."/>
        </authorList>
    </citation>
    <scope>NUCLEOTIDE SEQUENCE [LARGE SCALE GENOMIC DNA]</scope>
    <source>
        <strain evidence="5">Chile6</strain>
        <strain evidence="4">Chile7</strain>
    </source>
</reference>
<dbReference type="InterPro" id="IPR036412">
    <property type="entry name" value="HAD-like_sf"/>
</dbReference>
<dbReference type="GO" id="GO:0046872">
    <property type="term" value="F:metal ion binding"/>
    <property type="evidence" value="ECO:0007669"/>
    <property type="project" value="UniProtKB-KW"/>
</dbReference>
<keyword evidence="2" id="KW-0378">Hydrolase</keyword>
<evidence type="ECO:0000313" key="6">
    <source>
        <dbReference type="Proteomes" id="UP000277300"/>
    </source>
</evidence>